<keyword evidence="5" id="KW-1185">Reference proteome</keyword>
<feature type="compositionally biased region" description="Low complexity" evidence="3">
    <location>
        <begin position="996"/>
        <end position="1017"/>
    </location>
</feature>
<feature type="region of interest" description="Disordered" evidence="3">
    <location>
        <begin position="675"/>
        <end position="696"/>
    </location>
</feature>
<feature type="region of interest" description="Disordered" evidence="3">
    <location>
        <begin position="167"/>
        <end position="208"/>
    </location>
</feature>
<evidence type="ECO:0000313" key="6">
    <source>
        <dbReference type="RefSeq" id="XP_053059993.1"/>
    </source>
</evidence>
<dbReference type="SUPFAM" id="SSF49879">
    <property type="entry name" value="SMAD/FHA domain"/>
    <property type="match status" value="1"/>
</dbReference>
<evidence type="ECO:0000259" key="4">
    <source>
        <dbReference type="PROSITE" id="PS50003"/>
    </source>
</evidence>
<feature type="compositionally biased region" description="Polar residues" evidence="3">
    <location>
        <begin position="452"/>
        <end position="462"/>
    </location>
</feature>
<feature type="coiled-coil region" evidence="2">
    <location>
        <begin position="888"/>
        <end position="918"/>
    </location>
</feature>
<feature type="compositionally biased region" description="Low complexity" evidence="3">
    <location>
        <begin position="484"/>
        <end position="493"/>
    </location>
</feature>
<dbReference type="GeneID" id="106966445"/>
<feature type="region of interest" description="Disordered" evidence="3">
    <location>
        <begin position="710"/>
        <end position="731"/>
    </location>
</feature>
<sequence>MRRPGRGLGWPPGPQELWSPRTMDALNRNQVGPGCKTQAMVKKGPLDLIETGKGLKVQTDKPHLVSLGSGRLSTAITLLPLEEGKTVIGSAARDISLQGPGLAPEHCYIENLRGTLTLYPCGNACSIDGLPVRQPTRLTQGCMLCLGQSTFLRFNHPAEAKWMKSMIPAGGRAPGPPYSPGSESESLVNGNHAPQPATRGPSACASHSSLVSSIEKDLQEIMDSLVLEEPGAAGKKPAATSPLSPMANGGRYLLSPPTSPGAMSVGSSYENTSPAFSPLSSPASSGSCASHSPSGQEPAPSVPPLVPARSSSYHLALQPPQSRPGGARSSESPRLGRKGGHERPPSPGLRGLLTDSPAATVLAEARRATESPRLGGQLPVVAINLSEYPASGARSQPTSIPGSPKLQPPVPAPRNKIGTLQDRPPSPFRELPGTERVLTTSPSRQLVGRTFSDGSATRTLQPPESPRLGRRGLDSMRELPPLSPSLSRRALSPMPTRTTPDPKLTREVVESPRARRWAAHGASPEDFSLTLGARGRRTRSPSPTLGESLAPRKGSFSGRLSPAYSLGSLTGASPRQSPRAQRKLSSGDLRVPVTRERKNSITEISDNEDDLLEYHRRQHQERLWEQEMERLERQRLETILNLCAEYSRADGAPEAGELPSIGEAAAALALAGRRPSRGLSAATGASGRGTEEPGGATQRLWECVDRSDEENLKEECSSTESTQQEHEDAPSAKLQGEVLALEEERAQVLGRVEQLKVRVKELEQQLQESAREAEMERALLQGEREAERALLQKEQKAVDQLQEKLVTLETGIQKERDKEAEALETETKLFEDLEFQQLERESRVEEERELAGQGLLRSKAELLRSITKRKERLAVLDSQAGQIRAQAVQESERLARDKNASLQLLQKEKEKLTMLERRYHSLTGGRPFPKTTSTLKEMEELLLPAVDLEQWYQELMAGLGTGPAAASPRSSPPPLPAKASRQLQVYRSKMDGEATSPLPRTRSGPLPSSSGSSSSSSQLSVATLGRSPSPKSVLLAQNGTSSLPRNLAATLQDIETKRQLALQQKGQQVIEEQRRRLAELKQKAAAEAQCQWDALHGAAPFPPGPSGFPPLMHHSILHHLPAGRERGEDGEHAYDTLSLESSDSMETSISTGGTSACSPDTVSSVSGLDVGKIEEMEKMLKEAHAEKSRLMESRERELELRRQALEEERRRREQVERRLQSESARRQQLVEKEVKMREKQFSQARPLTRYLPIRKEDFDLKTHIESSGHGVDTCLHVVLSSKVCRGYLVKMGGKIKSWKKRWFVFDRLKRTLSYYVDKHETKLKGVIYFQAIEEVYYDHLRSAAKSPNPALTFCVKTHDRLYYMVAPSAEAMRIWMDVIVTGAEGYTQFMN</sequence>
<name>A0ABM3NKQ0_ACIJB</name>
<dbReference type="InterPro" id="IPR052212">
    <property type="entry name" value="PH-like_domain"/>
</dbReference>
<feature type="region of interest" description="Disordered" evidence="3">
    <location>
        <begin position="961"/>
        <end position="1039"/>
    </location>
</feature>
<feature type="compositionally biased region" description="Basic and acidic residues" evidence="3">
    <location>
        <begin position="503"/>
        <end position="513"/>
    </location>
</feature>
<dbReference type="Proteomes" id="UP001652583">
    <property type="component" value="Chromosome D1"/>
</dbReference>
<dbReference type="InterPro" id="IPR008984">
    <property type="entry name" value="SMAD_FHA_dom_sf"/>
</dbReference>
<feature type="compositionally biased region" description="Polar residues" evidence="3">
    <location>
        <begin position="567"/>
        <end position="579"/>
    </location>
</feature>
<feature type="domain" description="PH" evidence="4">
    <location>
        <begin position="1281"/>
        <end position="1384"/>
    </location>
</feature>
<protein>
    <submittedName>
        <fullName evidence="6">Pleckstrin homology-like domain family B member 1 isoform X12</fullName>
    </submittedName>
</protein>
<feature type="coiled-coil region" evidence="2">
    <location>
        <begin position="1063"/>
        <end position="1090"/>
    </location>
</feature>
<evidence type="ECO:0000256" key="1">
    <source>
        <dbReference type="ARBA" id="ARBA00023054"/>
    </source>
</evidence>
<evidence type="ECO:0000313" key="5">
    <source>
        <dbReference type="Proteomes" id="UP001652583"/>
    </source>
</evidence>
<feature type="region of interest" description="Disordered" evidence="3">
    <location>
        <begin position="1144"/>
        <end position="1163"/>
    </location>
</feature>
<evidence type="ECO:0000256" key="2">
    <source>
        <dbReference type="SAM" id="Coils"/>
    </source>
</evidence>
<dbReference type="Gene3D" id="2.60.200.20">
    <property type="match status" value="1"/>
</dbReference>
<accession>A0ABM3NKQ0</accession>
<dbReference type="SMART" id="SM00233">
    <property type="entry name" value="PH"/>
    <property type="match status" value="1"/>
</dbReference>
<feature type="region of interest" description="Disordered" evidence="3">
    <location>
        <begin position="232"/>
        <end position="356"/>
    </location>
</feature>
<dbReference type="PANTHER" id="PTHR12156:SF23">
    <property type="entry name" value="PLECKSTRIN HOMOLOGY-LIKE DOMAIN FAMILY B MEMBER 1"/>
    <property type="match status" value="1"/>
</dbReference>
<keyword evidence="1 2" id="KW-0175">Coiled coil</keyword>
<dbReference type="RefSeq" id="XP_053059993.1">
    <property type="nucleotide sequence ID" value="XM_053204018.1"/>
</dbReference>
<organism evidence="5 6">
    <name type="scientific">Acinonyx jubatus</name>
    <name type="common">Cheetah</name>
    <dbReference type="NCBI Taxonomy" id="32536"/>
    <lineage>
        <taxon>Eukaryota</taxon>
        <taxon>Metazoa</taxon>
        <taxon>Chordata</taxon>
        <taxon>Craniata</taxon>
        <taxon>Vertebrata</taxon>
        <taxon>Euteleostomi</taxon>
        <taxon>Mammalia</taxon>
        <taxon>Eutheria</taxon>
        <taxon>Laurasiatheria</taxon>
        <taxon>Carnivora</taxon>
        <taxon>Feliformia</taxon>
        <taxon>Felidae</taxon>
        <taxon>Felinae</taxon>
        <taxon>Acinonyx</taxon>
    </lineage>
</organism>
<evidence type="ECO:0000256" key="3">
    <source>
        <dbReference type="SAM" id="MobiDB-lite"/>
    </source>
</evidence>
<dbReference type="Gene3D" id="2.30.29.30">
    <property type="entry name" value="Pleckstrin-homology domain (PH domain)/Phosphotyrosine-binding domain (PTB)"/>
    <property type="match status" value="1"/>
</dbReference>
<dbReference type="CDD" id="cd22713">
    <property type="entry name" value="FHA_PHLB1"/>
    <property type="match status" value="1"/>
</dbReference>
<proteinExistence type="predicted"/>
<dbReference type="InterPro" id="IPR037810">
    <property type="entry name" value="PHLDB1/2/3_PH"/>
</dbReference>
<feature type="region of interest" description="Disordered" evidence="3">
    <location>
        <begin position="390"/>
        <end position="594"/>
    </location>
</feature>
<dbReference type="InterPro" id="IPR001849">
    <property type="entry name" value="PH_domain"/>
</dbReference>
<dbReference type="SUPFAM" id="SSF50729">
    <property type="entry name" value="PH domain-like"/>
    <property type="match status" value="1"/>
</dbReference>
<dbReference type="Pfam" id="PF00169">
    <property type="entry name" value="PH"/>
    <property type="match status" value="1"/>
</dbReference>
<feature type="coiled-coil region" evidence="2">
    <location>
        <begin position="1173"/>
        <end position="1232"/>
    </location>
</feature>
<dbReference type="PROSITE" id="PS50003">
    <property type="entry name" value="PH_DOMAIN"/>
    <property type="match status" value="1"/>
</dbReference>
<feature type="compositionally biased region" description="Low complexity" evidence="3">
    <location>
        <begin position="273"/>
        <end position="294"/>
    </location>
</feature>
<dbReference type="InterPro" id="IPR000253">
    <property type="entry name" value="FHA_dom"/>
</dbReference>
<dbReference type="CDD" id="cd14673">
    <property type="entry name" value="PH_PHLDB1_2"/>
    <property type="match status" value="1"/>
</dbReference>
<dbReference type="InterPro" id="IPR011993">
    <property type="entry name" value="PH-like_dom_sf"/>
</dbReference>
<dbReference type="Pfam" id="PF00498">
    <property type="entry name" value="FHA"/>
    <property type="match status" value="1"/>
</dbReference>
<dbReference type="PANTHER" id="PTHR12156">
    <property type="entry name" value="PLECKSTRIN HOMOLOGY-LIKE DOMAIN, FAMILY B, MEMBER 3"/>
    <property type="match status" value="1"/>
</dbReference>
<gene>
    <name evidence="6" type="primary">PHLDB1</name>
</gene>
<reference evidence="6" key="1">
    <citation type="submission" date="2025-08" db="UniProtKB">
        <authorList>
            <consortium name="RefSeq"/>
        </authorList>
    </citation>
    <scope>IDENTIFICATION</scope>
    <source>
        <tissue evidence="6">Blood</tissue>
    </source>
</reference>